<feature type="region of interest" description="Disordered" evidence="8">
    <location>
        <begin position="1"/>
        <end position="28"/>
    </location>
</feature>
<evidence type="ECO:0000259" key="9">
    <source>
        <dbReference type="PROSITE" id="PS50830"/>
    </source>
</evidence>
<dbReference type="SUPFAM" id="SSF50199">
    <property type="entry name" value="Staphylococcal nuclease"/>
    <property type="match status" value="1"/>
</dbReference>
<dbReference type="PANTHER" id="PTHR12302:SF3">
    <property type="entry name" value="SERINE_THREONINE-PROTEIN KINASE 31"/>
    <property type="match status" value="1"/>
</dbReference>
<dbReference type="AlphaFoldDB" id="A0A238FGW0"/>
<dbReference type="InterPro" id="IPR035437">
    <property type="entry name" value="SNase_OB-fold_sf"/>
</dbReference>
<keyword evidence="11" id="KW-1185">Reference proteome</keyword>
<dbReference type="PROSITE" id="PS50830">
    <property type="entry name" value="TNASE_3"/>
    <property type="match status" value="1"/>
</dbReference>
<dbReference type="OrthoDB" id="430293at2759"/>
<evidence type="ECO:0000256" key="8">
    <source>
        <dbReference type="SAM" id="MobiDB-lite"/>
    </source>
</evidence>
<reference evidence="11" key="1">
    <citation type="submission" date="2016-09" db="EMBL/GenBank/DDBJ databases">
        <authorList>
            <person name="Jeantristanb JTB J.-T."/>
            <person name="Ricardo R."/>
        </authorList>
    </citation>
    <scope>NUCLEOTIDE SEQUENCE [LARGE SCALE GENOMIC DNA]</scope>
</reference>
<dbReference type="Pfam" id="PF00565">
    <property type="entry name" value="SNase"/>
    <property type="match status" value="1"/>
</dbReference>
<evidence type="ECO:0000256" key="6">
    <source>
        <dbReference type="ARBA" id="ARBA00022801"/>
    </source>
</evidence>
<evidence type="ECO:0000313" key="10">
    <source>
        <dbReference type="EMBL" id="SCV73052.1"/>
    </source>
</evidence>
<evidence type="ECO:0000313" key="11">
    <source>
        <dbReference type="Proteomes" id="UP000198372"/>
    </source>
</evidence>
<dbReference type="Gene3D" id="2.40.50.90">
    <property type="match status" value="1"/>
</dbReference>
<gene>
    <name evidence="10" type="ORF">BQ2448_6977</name>
</gene>
<sequence>MQSQELSRTAASASDQPRSERSNTPTAALTPTLTSSLLRIDHTNPLLVGVSAAGLSLSSYWIWARYLRRIANVEQLTAAHLNGRALRGIVTSVGDADNFRLYHKPWWALYRRVPTTRADLKNQTLHIRLAGVDAPELAHFGNPAQAYSAEALDWLTRSVLGKTVRVELYSKDRYGRVVGMAYVRKFPFFFRRNVSEEMLKQGLATVYTQGGAVHAGLLQRFEEVEAKAKAIERHLVSPSRRRKVGMWAQTSTDYESPTAYKARTRT</sequence>
<comment type="subcellular location">
    <subcellularLocation>
        <location evidence="1">Membrane</location>
        <topology evidence="1">Single-pass membrane protein</topology>
    </subcellularLocation>
    <subcellularLocation>
        <location evidence="2">Mitochondrion</location>
    </subcellularLocation>
</comment>
<dbReference type="STRING" id="269621.A0A238FGW0"/>
<keyword evidence="7" id="KW-0106">Calcium</keyword>
<keyword evidence="4" id="KW-0540">Nuclease</keyword>
<evidence type="ECO:0000256" key="5">
    <source>
        <dbReference type="ARBA" id="ARBA00022759"/>
    </source>
</evidence>
<dbReference type="GO" id="GO:0016020">
    <property type="term" value="C:membrane"/>
    <property type="evidence" value="ECO:0007669"/>
    <property type="project" value="UniProtKB-SubCell"/>
</dbReference>
<proteinExistence type="inferred from homology"/>
<dbReference type="Proteomes" id="UP000198372">
    <property type="component" value="Unassembled WGS sequence"/>
</dbReference>
<evidence type="ECO:0000256" key="2">
    <source>
        <dbReference type="ARBA" id="ARBA00004173"/>
    </source>
</evidence>
<dbReference type="InterPro" id="IPR016071">
    <property type="entry name" value="Staphylococal_nuclease_OB-fold"/>
</dbReference>
<feature type="compositionally biased region" description="Polar residues" evidence="8">
    <location>
        <begin position="1"/>
        <end position="16"/>
    </location>
</feature>
<evidence type="ECO:0000256" key="7">
    <source>
        <dbReference type="ARBA" id="ARBA00022837"/>
    </source>
</evidence>
<evidence type="ECO:0000256" key="3">
    <source>
        <dbReference type="ARBA" id="ARBA00005435"/>
    </source>
</evidence>
<dbReference type="GO" id="GO:0016787">
    <property type="term" value="F:hydrolase activity"/>
    <property type="evidence" value="ECO:0007669"/>
    <property type="project" value="UniProtKB-KW"/>
</dbReference>
<organism evidence="10 11">
    <name type="scientific">Microbotryum intermedium</name>
    <dbReference type="NCBI Taxonomy" id="269621"/>
    <lineage>
        <taxon>Eukaryota</taxon>
        <taxon>Fungi</taxon>
        <taxon>Dikarya</taxon>
        <taxon>Basidiomycota</taxon>
        <taxon>Pucciniomycotina</taxon>
        <taxon>Microbotryomycetes</taxon>
        <taxon>Microbotryales</taxon>
        <taxon>Microbotryaceae</taxon>
        <taxon>Microbotryum</taxon>
    </lineage>
</organism>
<protein>
    <submittedName>
        <fullName evidence="10">BQ2448_6977 protein</fullName>
    </submittedName>
</protein>
<dbReference type="PANTHER" id="PTHR12302">
    <property type="entry name" value="EBNA2 BINDING PROTEIN P100"/>
    <property type="match status" value="1"/>
</dbReference>
<evidence type="ECO:0000256" key="4">
    <source>
        <dbReference type="ARBA" id="ARBA00022722"/>
    </source>
</evidence>
<dbReference type="EMBL" id="FMSP01000017">
    <property type="protein sequence ID" value="SCV73052.1"/>
    <property type="molecule type" value="Genomic_DNA"/>
</dbReference>
<keyword evidence="6" id="KW-0378">Hydrolase</keyword>
<dbReference type="SMART" id="SM00318">
    <property type="entry name" value="SNc"/>
    <property type="match status" value="1"/>
</dbReference>
<dbReference type="GO" id="GO:0005739">
    <property type="term" value="C:mitochondrion"/>
    <property type="evidence" value="ECO:0007669"/>
    <property type="project" value="UniProtKB-SubCell"/>
</dbReference>
<dbReference type="GO" id="GO:0004519">
    <property type="term" value="F:endonuclease activity"/>
    <property type="evidence" value="ECO:0007669"/>
    <property type="project" value="UniProtKB-KW"/>
</dbReference>
<comment type="similarity">
    <text evidence="3">Belongs to the LCL3 family.</text>
</comment>
<accession>A0A238FGW0</accession>
<name>A0A238FGW0_9BASI</name>
<evidence type="ECO:0000256" key="1">
    <source>
        <dbReference type="ARBA" id="ARBA00004167"/>
    </source>
</evidence>
<keyword evidence="5" id="KW-0255">Endonuclease</keyword>
<feature type="domain" description="TNase-like" evidence="9">
    <location>
        <begin position="84"/>
        <end position="249"/>
    </location>
</feature>